<feature type="domain" description="SCP" evidence="2">
    <location>
        <begin position="146"/>
        <end position="252"/>
    </location>
</feature>
<dbReference type="SUPFAM" id="SSF55797">
    <property type="entry name" value="PR-1-like"/>
    <property type="match status" value="1"/>
</dbReference>
<dbReference type="Proteomes" id="UP000245383">
    <property type="component" value="Unassembled WGS sequence"/>
</dbReference>
<dbReference type="PANTHER" id="PTHR31157:SF1">
    <property type="entry name" value="SCP DOMAIN-CONTAINING PROTEIN"/>
    <property type="match status" value="1"/>
</dbReference>
<feature type="chain" id="PRO_5015655168" description="SCP domain-containing protein" evidence="1">
    <location>
        <begin position="21"/>
        <end position="269"/>
    </location>
</feature>
<dbReference type="InterPro" id="IPR035940">
    <property type="entry name" value="CAP_sf"/>
</dbReference>
<proteinExistence type="predicted"/>
<evidence type="ECO:0000259" key="2">
    <source>
        <dbReference type="Pfam" id="PF00188"/>
    </source>
</evidence>
<sequence length="269" mass="30994">MLKHSHIYFYIVLICKLVFCIKASHDLHNNTIQVKEYKLSNINDIKYEFVPDISINNNFKKNHSKFKQNNYKQGYSINKRIESHNSKNSTNIQQRQNLYSKKRDIKLAVDYNKIKFSKKAVQAPATKKSLLEQSLKNDIKEIICETNKLRKGKGLSELKVYDTISQEAQFHAEYMSKNDLTTHINPAGSIGSRLSKKKVGWIYVSENVAGGFTIGKSVVSAWNKSPDHSLNMFNSKITHIGIGRSGKFWVQNFVQMIPSFKNDSYFIKC</sequence>
<dbReference type="Gene3D" id="3.40.33.10">
    <property type="entry name" value="CAP"/>
    <property type="match status" value="1"/>
</dbReference>
<organism evidence="3 4">
    <name type="scientific">Smittium simulii</name>
    <dbReference type="NCBI Taxonomy" id="133385"/>
    <lineage>
        <taxon>Eukaryota</taxon>
        <taxon>Fungi</taxon>
        <taxon>Fungi incertae sedis</taxon>
        <taxon>Zoopagomycota</taxon>
        <taxon>Kickxellomycotina</taxon>
        <taxon>Harpellomycetes</taxon>
        <taxon>Harpellales</taxon>
        <taxon>Legeriomycetaceae</taxon>
        <taxon>Smittium</taxon>
    </lineage>
</organism>
<dbReference type="EMBL" id="MBFR01000098">
    <property type="protein sequence ID" value="PVU94227.1"/>
    <property type="molecule type" value="Genomic_DNA"/>
</dbReference>
<protein>
    <recommendedName>
        <fullName evidence="2">SCP domain-containing protein</fullName>
    </recommendedName>
</protein>
<evidence type="ECO:0000313" key="3">
    <source>
        <dbReference type="EMBL" id="PVU94227.1"/>
    </source>
</evidence>
<feature type="signal peptide" evidence="1">
    <location>
        <begin position="1"/>
        <end position="20"/>
    </location>
</feature>
<gene>
    <name evidence="3" type="ORF">BB561_002725</name>
</gene>
<reference evidence="3 4" key="1">
    <citation type="journal article" date="2018" name="MBio">
        <title>Comparative Genomics Reveals the Core Gene Toolbox for the Fungus-Insect Symbiosis.</title>
        <authorList>
            <person name="Wang Y."/>
            <person name="Stata M."/>
            <person name="Wang W."/>
            <person name="Stajich J.E."/>
            <person name="White M.M."/>
            <person name="Moncalvo J.M."/>
        </authorList>
    </citation>
    <scope>NUCLEOTIDE SEQUENCE [LARGE SCALE GENOMIC DNA]</scope>
    <source>
        <strain evidence="3 4">SWE-8-4</strain>
    </source>
</reference>
<dbReference type="Pfam" id="PF00188">
    <property type="entry name" value="CAP"/>
    <property type="match status" value="1"/>
</dbReference>
<name>A0A2T9YPH1_9FUNG</name>
<comment type="caution">
    <text evidence="3">The sequence shown here is derived from an EMBL/GenBank/DDBJ whole genome shotgun (WGS) entry which is preliminary data.</text>
</comment>
<keyword evidence="4" id="KW-1185">Reference proteome</keyword>
<dbReference type="CDD" id="cd05379">
    <property type="entry name" value="CAP_bacterial"/>
    <property type="match status" value="1"/>
</dbReference>
<dbReference type="PANTHER" id="PTHR31157">
    <property type="entry name" value="SCP DOMAIN-CONTAINING PROTEIN"/>
    <property type="match status" value="1"/>
</dbReference>
<evidence type="ECO:0000256" key="1">
    <source>
        <dbReference type="SAM" id="SignalP"/>
    </source>
</evidence>
<keyword evidence="1" id="KW-0732">Signal</keyword>
<dbReference type="OrthoDB" id="568194at2759"/>
<accession>A0A2T9YPH1</accession>
<dbReference type="AlphaFoldDB" id="A0A2T9YPH1"/>
<dbReference type="STRING" id="133385.A0A2T9YPH1"/>
<evidence type="ECO:0000313" key="4">
    <source>
        <dbReference type="Proteomes" id="UP000245383"/>
    </source>
</evidence>
<dbReference type="InterPro" id="IPR014044">
    <property type="entry name" value="CAP_dom"/>
</dbReference>